<protein>
    <submittedName>
        <fullName evidence="2">Uncharacterized protein</fullName>
    </submittedName>
</protein>
<evidence type="ECO:0000313" key="2">
    <source>
        <dbReference type="WBParaSite" id="Hba_00141"/>
    </source>
</evidence>
<organism evidence="1 2">
    <name type="scientific">Heterorhabditis bacteriophora</name>
    <name type="common">Entomopathogenic nematode worm</name>
    <dbReference type="NCBI Taxonomy" id="37862"/>
    <lineage>
        <taxon>Eukaryota</taxon>
        <taxon>Metazoa</taxon>
        <taxon>Ecdysozoa</taxon>
        <taxon>Nematoda</taxon>
        <taxon>Chromadorea</taxon>
        <taxon>Rhabditida</taxon>
        <taxon>Rhabditina</taxon>
        <taxon>Rhabditomorpha</taxon>
        <taxon>Strongyloidea</taxon>
        <taxon>Heterorhabditidae</taxon>
        <taxon>Heterorhabditis</taxon>
    </lineage>
</organism>
<keyword evidence="1" id="KW-1185">Reference proteome</keyword>
<evidence type="ECO:0000313" key="1">
    <source>
        <dbReference type="Proteomes" id="UP000095283"/>
    </source>
</evidence>
<name>A0A1I7W6B3_HETBA</name>
<reference evidence="2" key="1">
    <citation type="submission" date="2016-11" db="UniProtKB">
        <authorList>
            <consortium name="WormBaseParasite"/>
        </authorList>
    </citation>
    <scope>IDENTIFICATION</scope>
</reference>
<sequence length="116" mass="13659">MNSKNGLGLDNVTIYLIFKIVRLITDYLIDKYTLDPKVHTFDIDGKRVTIFGFRLFSYEVESYINLLIFLIFDIYNKMSLSVLFELRPKSSQYEKSTTSSSFVCITKWRINIGKEY</sequence>
<accession>A0A1I7W6B3</accession>
<dbReference type="Proteomes" id="UP000095283">
    <property type="component" value="Unplaced"/>
</dbReference>
<dbReference type="AlphaFoldDB" id="A0A1I7W6B3"/>
<proteinExistence type="predicted"/>
<dbReference type="WBParaSite" id="Hba_00141">
    <property type="protein sequence ID" value="Hba_00141"/>
    <property type="gene ID" value="Hba_00141"/>
</dbReference>